<evidence type="ECO:0000313" key="2">
    <source>
        <dbReference type="Proteomes" id="UP001227230"/>
    </source>
</evidence>
<keyword evidence="2" id="KW-1185">Reference proteome</keyword>
<proteinExistence type="predicted"/>
<name>A0ABY9BK67_VITVI</name>
<dbReference type="Proteomes" id="UP001227230">
    <property type="component" value="Chromosome 2"/>
</dbReference>
<accession>A0ABY9BK67</accession>
<gene>
    <name evidence="1" type="ORF">VitviT2T_002760</name>
</gene>
<organism evidence="1 2">
    <name type="scientific">Vitis vinifera</name>
    <name type="common">Grape</name>
    <dbReference type="NCBI Taxonomy" id="29760"/>
    <lineage>
        <taxon>Eukaryota</taxon>
        <taxon>Viridiplantae</taxon>
        <taxon>Streptophyta</taxon>
        <taxon>Embryophyta</taxon>
        <taxon>Tracheophyta</taxon>
        <taxon>Spermatophyta</taxon>
        <taxon>Magnoliopsida</taxon>
        <taxon>eudicotyledons</taxon>
        <taxon>Gunneridae</taxon>
        <taxon>Pentapetalae</taxon>
        <taxon>rosids</taxon>
        <taxon>Vitales</taxon>
        <taxon>Vitaceae</taxon>
        <taxon>Viteae</taxon>
        <taxon>Vitis</taxon>
    </lineage>
</organism>
<reference evidence="1 2" key="1">
    <citation type="journal article" date="2023" name="Hortic Res">
        <title>The complete reference genome for grapevine (Vitis vinifera L.) genetics and breeding.</title>
        <authorList>
            <person name="Shi X."/>
            <person name="Cao S."/>
            <person name="Wang X."/>
            <person name="Huang S."/>
            <person name="Wang Y."/>
            <person name="Liu Z."/>
            <person name="Liu W."/>
            <person name="Leng X."/>
            <person name="Peng Y."/>
            <person name="Wang N."/>
            <person name="Wang Y."/>
            <person name="Ma Z."/>
            <person name="Xu X."/>
            <person name="Zhang F."/>
            <person name="Xue H."/>
            <person name="Zhong H."/>
            <person name="Wang Y."/>
            <person name="Zhang K."/>
            <person name="Velt A."/>
            <person name="Avia K."/>
            <person name="Holtgrawe D."/>
            <person name="Grimplet J."/>
            <person name="Matus J.T."/>
            <person name="Ware D."/>
            <person name="Wu X."/>
            <person name="Wang H."/>
            <person name="Liu C."/>
            <person name="Fang Y."/>
            <person name="Rustenholz C."/>
            <person name="Cheng Z."/>
            <person name="Xiao H."/>
            <person name="Zhou Y."/>
        </authorList>
    </citation>
    <scope>NUCLEOTIDE SEQUENCE [LARGE SCALE GENOMIC DNA]</scope>
    <source>
        <strain evidence="2">cv. Pinot noir / PN40024</strain>
        <tissue evidence="1">Leaf</tissue>
    </source>
</reference>
<sequence>MGLGGLNNRQIYKVDLCGPSPPWQVIIEEYNACGSAGRHHMNQSLRRSGSIDSDLVQGSNQSITVSAQGCQQALDGNTSLGAL</sequence>
<evidence type="ECO:0000313" key="1">
    <source>
        <dbReference type="EMBL" id="WJZ83047.1"/>
    </source>
</evidence>
<dbReference type="EMBL" id="CP126649">
    <property type="protein sequence ID" value="WJZ83047.1"/>
    <property type="molecule type" value="Genomic_DNA"/>
</dbReference>
<protein>
    <submittedName>
        <fullName evidence="1">Uncharacterized protein</fullName>
    </submittedName>
</protein>